<dbReference type="PANTHER" id="PTHR46889">
    <property type="entry name" value="TRANSPOSASE INSF FOR INSERTION SEQUENCE IS3B-RELATED"/>
    <property type="match status" value="1"/>
</dbReference>
<dbReference type="PANTHER" id="PTHR46889:SF4">
    <property type="entry name" value="TRANSPOSASE INSO FOR INSERTION SEQUENCE ELEMENT IS911B-RELATED"/>
    <property type="match status" value="1"/>
</dbReference>
<gene>
    <name evidence="2" type="ORF">ACFFTL_44700</name>
</gene>
<evidence type="ECO:0000313" key="2">
    <source>
        <dbReference type="EMBL" id="MFB9579166.1"/>
    </source>
</evidence>
<feature type="domain" description="HTH-like" evidence="1">
    <location>
        <begin position="40"/>
        <end position="97"/>
    </location>
</feature>
<dbReference type="InterPro" id="IPR036291">
    <property type="entry name" value="NAD(P)-bd_dom_sf"/>
</dbReference>
<dbReference type="InterPro" id="IPR025948">
    <property type="entry name" value="HTH-like_dom"/>
</dbReference>
<sequence>MIDHLRDTGLGVDPVCRVLELSPSTYFARKTRPKSARRLRDEELIPLVTAVWEDSGRTYGARRVTRAPARAGHQVARCTVERLMRELGIEGVIRGQRRRTTIPEPVAPRPPDLVNRRFTAERPSQLWLADLTYIRTWSGWVYVAFFVSSEAGVQTPTDMVHYGMTKTAQLAVSRGMAQEVAGTGVTVNCVLPGPTMSDGVLAMFDELYPGLDPGEQERRYLAENRAAASLLKRLIRPHEVASMITYVACEQASATTGRALGADGGLLPTILP</sequence>
<reference evidence="2 3" key="1">
    <citation type="submission" date="2024-09" db="EMBL/GenBank/DDBJ databases">
        <authorList>
            <person name="Sun Q."/>
            <person name="Mori K."/>
        </authorList>
    </citation>
    <scope>NUCLEOTIDE SEQUENCE [LARGE SCALE GENOMIC DNA]</scope>
    <source>
        <strain evidence="2 3">JCM 3331</strain>
    </source>
</reference>
<proteinExistence type="predicted"/>
<accession>A0ABV5RQ14</accession>
<protein>
    <submittedName>
        <fullName evidence="2">SDR family oxidoreductase</fullName>
    </submittedName>
</protein>
<dbReference type="Pfam" id="PF13561">
    <property type="entry name" value="adh_short_C2"/>
    <property type="match status" value="1"/>
</dbReference>
<dbReference type="InterPro" id="IPR002347">
    <property type="entry name" value="SDR_fam"/>
</dbReference>
<organism evidence="2 3">
    <name type="scientific">Streptomyces yanii</name>
    <dbReference type="NCBI Taxonomy" id="78510"/>
    <lineage>
        <taxon>Bacteria</taxon>
        <taxon>Bacillati</taxon>
        <taxon>Actinomycetota</taxon>
        <taxon>Actinomycetes</taxon>
        <taxon>Kitasatosporales</taxon>
        <taxon>Streptomycetaceae</taxon>
        <taxon>Streptomyces</taxon>
    </lineage>
</organism>
<dbReference type="Gene3D" id="3.40.50.720">
    <property type="entry name" value="NAD(P)-binding Rossmann-like Domain"/>
    <property type="match status" value="1"/>
</dbReference>
<dbReference type="Proteomes" id="UP001589710">
    <property type="component" value="Unassembled WGS sequence"/>
</dbReference>
<evidence type="ECO:0000313" key="3">
    <source>
        <dbReference type="Proteomes" id="UP001589710"/>
    </source>
</evidence>
<name>A0ABV5RQ14_9ACTN</name>
<dbReference type="Pfam" id="PF13276">
    <property type="entry name" value="HTH_21"/>
    <property type="match status" value="1"/>
</dbReference>
<comment type="caution">
    <text evidence="2">The sequence shown here is derived from an EMBL/GenBank/DDBJ whole genome shotgun (WGS) entry which is preliminary data.</text>
</comment>
<evidence type="ECO:0000259" key="1">
    <source>
        <dbReference type="Pfam" id="PF13276"/>
    </source>
</evidence>
<dbReference type="SUPFAM" id="SSF51735">
    <property type="entry name" value="NAD(P)-binding Rossmann-fold domains"/>
    <property type="match status" value="1"/>
</dbReference>
<keyword evidence="3" id="KW-1185">Reference proteome</keyword>
<dbReference type="RefSeq" id="WP_345511964.1">
    <property type="nucleotide sequence ID" value="NZ_BAAAXD010000013.1"/>
</dbReference>
<dbReference type="CDD" id="cd05233">
    <property type="entry name" value="SDR_c"/>
    <property type="match status" value="1"/>
</dbReference>
<dbReference type="InterPro" id="IPR050900">
    <property type="entry name" value="Transposase_IS3/IS150/IS904"/>
</dbReference>
<dbReference type="EMBL" id="JBHMCG010000213">
    <property type="protein sequence ID" value="MFB9579166.1"/>
    <property type="molecule type" value="Genomic_DNA"/>
</dbReference>
<dbReference type="PRINTS" id="PR00081">
    <property type="entry name" value="GDHRDH"/>
</dbReference>